<dbReference type="Proteomes" id="UP000199345">
    <property type="component" value="Unassembled WGS sequence"/>
</dbReference>
<dbReference type="AlphaFoldDB" id="A0A1H9YT30"/>
<accession>A0A1H9YT30</accession>
<gene>
    <name evidence="2" type="ORF">SAMN05216326_102157</name>
</gene>
<dbReference type="Pfam" id="PF04337">
    <property type="entry name" value="DUF480"/>
    <property type="match status" value="1"/>
</dbReference>
<reference evidence="3" key="1">
    <citation type="submission" date="2016-10" db="EMBL/GenBank/DDBJ databases">
        <authorList>
            <person name="Varghese N."/>
            <person name="Submissions S."/>
        </authorList>
    </citation>
    <scope>NUCLEOTIDE SEQUENCE [LARGE SCALE GENOMIC DNA]</scope>
    <source>
        <strain evidence="3">Nm71</strain>
    </source>
</reference>
<proteinExistence type="inferred from homology"/>
<evidence type="ECO:0000256" key="1">
    <source>
        <dbReference type="HAMAP-Rule" id="MF_01584"/>
    </source>
</evidence>
<organism evidence="2 3">
    <name type="scientific">Nitrosomonas marina</name>
    <dbReference type="NCBI Taxonomy" id="917"/>
    <lineage>
        <taxon>Bacteria</taxon>
        <taxon>Pseudomonadati</taxon>
        <taxon>Pseudomonadota</taxon>
        <taxon>Betaproteobacteria</taxon>
        <taxon>Nitrosomonadales</taxon>
        <taxon>Nitrosomonadaceae</taxon>
        <taxon>Nitrosomonas</taxon>
    </lineage>
</organism>
<protein>
    <submittedName>
        <fullName evidence="2">Uncharacterized protein</fullName>
    </submittedName>
</protein>
<dbReference type="InterPro" id="IPR007432">
    <property type="entry name" value="DUF480"/>
</dbReference>
<dbReference type="InterPro" id="IPR036388">
    <property type="entry name" value="WH-like_DNA-bd_sf"/>
</dbReference>
<dbReference type="RefSeq" id="WP_090655706.1">
    <property type="nucleotide sequence ID" value="NZ_FOIA01000002.1"/>
</dbReference>
<dbReference type="OrthoDB" id="9784785at2"/>
<keyword evidence="3" id="KW-1185">Reference proteome</keyword>
<dbReference type="EMBL" id="FOIA01000002">
    <property type="protein sequence ID" value="SES72315.1"/>
    <property type="molecule type" value="Genomic_DNA"/>
</dbReference>
<sequence>MADSVSPVLSSIEARVLGVLVEKQHTVPDSYPLSLNALVSGCNQKSNRFPVMQVSQTDVLEAIEKLEQVSLVSESSGGRVTRYAHHFEEVFNIPVQSVALIAMLLLRGPQTAGELRIHCERLHKFADISSVEAFLEEMAVRSSGSLVVKLPRKTGARENRWFHLLSEDSDNEAYIDTCALSDRHDSVSFDDFHALKSDFIKLEAEVAVLRKAVDQLKAQILLQEKHMEE</sequence>
<dbReference type="InterPro" id="IPR036390">
    <property type="entry name" value="WH_DNA-bd_sf"/>
</dbReference>
<evidence type="ECO:0000313" key="2">
    <source>
        <dbReference type="EMBL" id="SES72315.1"/>
    </source>
</evidence>
<dbReference type="Gene3D" id="1.10.10.10">
    <property type="entry name" value="Winged helix-like DNA-binding domain superfamily/Winged helix DNA-binding domain"/>
    <property type="match status" value="2"/>
</dbReference>
<comment type="similarity">
    <text evidence="1">Belongs to the UPF0502 family.</text>
</comment>
<dbReference type="HAMAP" id="MF_01584">
    <property type="entry name" value="UPF0502"/>
    <property type="match status" value="1"/>
</dbReference>
<dbReference type="PANTHER" id="PTHR38768">
    <property type="entry name" value="UPF0502 PROTEIN YCEH"/>
    <property type="match status" value="1"/>
</dbReference>
<evidence type="ECO:0000313" key="3">
    <source>
        <dbReference type="Proteomes" id="UP000199345"/>
    </source>
</evidence>
<dbReference type="PANTHER" id="PTHR38768:SF1">
    <property type="entry name" value="UPF0502 PROTEIN YCEH"/>
    <property type="match status" value="1"/>
</dbReference>
<name>A0A1H9YT30_9PROT</name>
<dbReference type="SUPFAM" id="SSF46785">
    <property type="entry name" value="Winged helix' DNA-binding domain"/>
    <property type="match status" value="2"/>
</dbReference>